<accession>A0A1Y4T1Z3</accession>
<dbReference type="SUPFAM" id="SSF89550">
    <property type="entry name" value="PHP domain-like"/>
    <property type="match status" value="1"/>
</dbReference>
<dbReference type="AlphaFoldDB" id="A0A1Y4T1Z3"/>
<keyword evidence="5 8" id="KW-0378">Hydrolase</keyword>
<evidence type="ECO:0000256" key="3">
    <source>
        <dbReference type="ARBA" id="ARBA00013085"/>
    </source>
</evidence>
<gene>
    <name evidence="10" type="ORF">B5E75_01390</name>
</gene>
<evidence type="ECO:0000256" key="2">
    <source>
        <dbReference type="ARBA" id="ARBA00009152"/>
    </source>
</evidence>
<comment type="catalytic activity">
    <reaction evidence="7 8">
        <text>L-histidinol phosphate + H2O = L-histidinol + phosphate</text>
        <dbReference type="Rhea" id="RHEA:14465"/>
        <dbReference type="ChEBI" id="CHEBI:15377"/>
        <dbReference type="ChEBI" id="CHEBI:43474"/>
        <dbReference type="ChEBI" id="CHEBI:57699"/>
        <dbReference type="ChEBI" id="CHEBI:57980"/>
        <dbReference type="EC" id="3.1.3.15"/>
    </reaction>
</comment>
<dbReference type="GO" id="GO:0004401">
    <property type="term" value="F:histidinol-phosphatase activity"/>
    <property type="evidence" value="ECO:0007669"/>
    <property type="project" value="UniProtKB-UniRule"/>
</dbReference>
<dbReference type="OrthoDB" id="9775255at2"/>
<evidence type="ECO:0000256" key="6">
    <source>
        <dbReference type="ARBA" id="ARBA00023102"/>
    </source>
</evidence>
<dbReference type="GO" id="GO:0000105">
    <property type="term" value="P:L-histidine biosynthetic process"/>
    <property type="evidence" value="ECO:0007669"/>
    <property type="project" value="UniProtKB-UniRule"/>
</dbReference>
<evidence type="ECO:0000256" key="1">
    <source>
        <dbReference type="ARBA" id="ARBA00004970"/>
    </source>
</evidence>
<comment type="caution">
    <text evidence="10">The sequence shown here is derived from an EMBL/GenBank/DDBJ whole genome shotgun (WGS) entry which is preliminary data.</text>
</comment>
<feature type="domain" description="PHP" evidence="9">
    <location>
        <begin position="7"/>
        <end position="202"/>
    </location>
</feature>
<proteinExistence type="inferred from homology"/>
<reference evidence="10 11" key="1">
    <citation type="journal article" date="2018" name="BMC Genomics">
        <title>Whole genome sequencing and function prediction of 133 gut anaerobes isolated from chicken caecum in pure cultures.</title>
        <authorList>
            <person name="Medvecky M."/>
            <person name="Cejkova D."/>
            <person name="Polansky O."/>
            <person name="Karasova D."/>
            <person name="Kubasova T."/>
            <person name="Cizek A."/>
            <person name="Rychlik I."/>
        </authorList>
    </citation>
    <scope>NUCLEOTIDE SEQUENCE [LARGE SCALE GENOMIC DNA]</scope>
    <source>
        <strain evidence="10 11">An13</strain>
    </source>
</reference>
<dbReference type="EMBL" id="NFLJ01000003">
    <property type="protein sequence ID" value="OUQ36208.1"/>
    <property type="molecule type" value="Genomic_DNA"/>
</dbReference>
<protein>
    <recommendedName>
        <fullName evidence="3 8">Histidinol-phosphatase</fullName>
        <shortName evidence="8">HolPase</shortName>
        <ecNumber evidence="3 8">3.1.3.15</ecNumber>
    </recommendedName>
</protein>
<name>A0A1Y4T1Z3_9FIRM</name>
<evidence type="ECO:0000256" key="7">
    <source>
        <dbReference type="ARBA" id="ARBA00049158"/>
    </source>
</evidence>
<organism evidence="10 11">
    <name type="scientific">Massilimicrobiota timonensis</name>
    <dbReference type="NCBI Taxonomy" id="1776392"/>
    <lineage>
        <taxon>Bacteria</taxon>
        <taxon>Bacillati</taxon>
        <taxon>Bacillota</taxon>
        <taxon>Erysipelotrichia</taxon>
        <taxon>Erysipelotrichales</taxon>
        <taxon>Erysipelotrichaceae</taxon>
        <taxon>Massilimicrobiota</taxon>
    </lineage>
</organism>
<dbReference type="Proteomes" id="UP000195305">
    <property type="component" value="Unassembled WGS sequence"/>
</dbReference>
<dbReference type="Pfam" id="PF02811">
    <property type="entry name" value="PHP"/>
    <property type="match status" value="1"/>
</dbReference>
<dbReference type="InterPro" id="IPR016195">
    <property type="entry name" value="Pol/histidinol_Pase-like"/>
</dbReference>
<dbReference type="RefSeq" id="WP_087357016.1">
    <property type="nucleotide sequence ID" value="NZ_NFLJ01000003.1"/>
</dbReference>
<keyword evidence="4 8" id="KW-0028">Amino-acid biosynthesis</keyword>
<dbReference type="PANTHER" id="PTHR21039">
    <property type="entry name" value="HISTIDINOL PHOSPHATASE-RELATED"/>
    <property type="match status" value="1"/>
</dbReference>
<evidence type="ECO:0000256" key="4">
    <source>
        <dbReference type="ARBA" id="ARBA00022605"/>
    </source>
</evidence>
<dbReference type="InterPro" id="IPR004013">
    <property type="entry name" value="PHP_dom"/>
</dbReference>
<dbReference type="InterPro" id="IPR010140">
    <property type="entry name" value="Histidinol_P_phosphatase_HisJ"/>
</dbReference>
<evidence type="ECO:0000259" key="9">
    <source>
        <dbReference type="Pfam" id="PF02811"/>
    </source>
</evidence>
<keyword evidence="11" id="KW-1185">Reference proteome</keyword>
<evidence type="ECO:0000256" key="5">
    <source>
        <dbReference type="ARBA" id="ARBA00022801"/>
    </source>
</evidence>
<comment type="similarity">
    <text evidence="2 8">Belongs to the PHP hydrolase family. HisK subfamily.</text>
</comment>
<sequence length="265" mass="31671">MLYRDGHMHLENGPLTKEYVLQFVEAAHQKGLDEIQILDHTHRFIEFEPIYEDLKVYDVQKTWLENKTMKFKDQLSDYIDLMKDIQKMDLPVKVKYGLEVCYVPQYKQKIKEIIDSYSFDFLVGAIHSIDGILYDMSFSKELLWNRYDVDDIYHRYYELVFQLIESDLFTQLAHPDTIKLFQIYPTYDLKPTYRKMATLLKQHHMKAENNVGCYYRYGHPDLGLSDELLRILKEYQVEMIYASDAHQPEDVGHSIKEAMLRLNED</sequence>
<dbReference type="UniPathway" id="UPA00031">
    <property type="reaction ID" value="UER00013"/>
</dbReference>
<comment type="pathway">
    <text evidence="1 8">Amino-acid biosynthesis; L-histidine biosynthesis; L-histidine from 5-phospho-alpha-D-ribose 1-diphosphate: step 8/9.</text>
</comment>
<keyword evidence="6 8" id="KW-0368">Histidine biosynthesis</keyword>
<dbReference type="Gene3D" id="3.20.20.140">
    <property type="entry name" value="Metal-dependent hydrolases"/>
    <property type="match status" value="1"/>
</dbReference>
<dbReference type="EC" id="3.1.3.15" evidence="3 8"/>
<dbReference type="PANTHER" id="PTHR21039:SF0">
    <property type="entry name" value="HISTIDINOL-PHOSPHATASE"/>
    <property type="match status" value="1"/>
</dbReference>
<evidence type="ECO:0000313" key="10">
    <source>
        <dbReference type="EMBL" id="OUQ36208.1"/>
    </source>
</evidence>
<evidence type="ECO:0000313" key="11">
    <source>
        <dbReference type="Proteomes" id="UP000195305"/>
    </source>
</evidence>
<evidence type="ECO:0000256" key="8">
    <source>
        <dbReference type="RuleBase" id="RU366003"/>
    </source>
</evidence>
<dbReference type="GO" id="GO:0005737">
    <property type="term" value="C:cytoplasm"/>
    <property type="evidence" value="ECO:0007669"/>
    <property type="project" value="TreeGrafter"/>
</dbReference>